<dbReference type="InterPro" id="IPR018490">
    <property type="entry name" value="cNMP-bd_dom_sf"/>
</dbReference>
<name>A0A401PAC4_SCYTO</name>
<keyword evidence="3" id="KW-1185">Reference proteome</keyword>
<dbReference type="OrthoDB" id="5966510at2759"/>
<dbReference type="Pfam" id="PF00027">
    <property type="entry name" value="cNMP_binding"/>
    <property type="match status" value="1"/>
</dbReference>
<organism evidence="2 3">
    <name type="scientific">Scyliorhinus torazame</name>
    <name type="common">Cloudy catshark</name>
    <name type="synonym">Catulus torazame</name>
    <dbReference type="NCBI Taxonomy" id="75743"/>
    <lineage>
        <taxon>Eukaryota</taxon>
        <taxon>Metazoa</taxon>
        <taxon>Chordata</taxon>
        <taxon>Craniata</taxon>
        <taxon>Vertebrata</taxon>
        <taxon>Chondrichthyes</taxon>
        <taxon>Elasmobranchii</taxon>
        <taxon>Galeomorphii</taxon>
        <taxon>Galeoidea</taxon>
        <taxon>Carcharhiniformes</taxon>
        <taxon>Scyliorhinidae</taxon>
        <taxon>Scyliorhinus</taxon>
    </lineage>
</organism>
<sequence>MESWVKGSTVYGDLAFYMILKGYARPHTMVSDKRKVEYLDFWFQSTPKVLTCGDSFGALSTNSHQKSNNVLSVITEEKCEIIKISRGQYEHVKKDLMLHDQSVKEELIQACPFYQQWPKLSVNKLVELIKWKNFPENHVLVKEGEISSFAGYIKTGYCYIFKDIEILKKLSLGKMQSVVKHIIMGKLQEKESFGEISIILKKPFTCSIISGTDVELGVISADDLQGLDPVNKILLQQTAQPILGNLTQEEVNNRYISLEKKKEWQQFKETVINQTISYKGIRPGIGKWKHDWNKKERPKGKATQSF</sequence>
<evidence type="ECO:0000313" key="2">
    <source>
        <dbReference type="EMBL" id="GCB70023.1"/>
    </source>
</evidence>
<dbReference type="PROSITE" id="PS50042">
    <property type="entry name" value="CNMP_BINDING_3"/>
    <property type="match status" value="1"/>
</dbReference>
<gene>
    <name evidence="2" type="ORF">scyTo_0005591</name>
</gene>
<evidence type="ECO:0000259" key="1">
    <source>
        <dbReference type="PROSITE" id="PS50042"/>
    </source>
</evidence>
<dbReference type="InterPro" id="IPR014710">
    <property type="entry name" value="RmlC-like_jellyroll"/>
</dbReference>
<dbReference type="EMBL" id="BFAA01001762">
    <property type="protein sequence ID" value="GCB70023.1"/>
    <property type="molecule type" value="Genomic_DNA"/>
</dbReference>
<reference evidence="2 3" key="1">
    <citation type="journal article" date="2018" name="Nat. Ecol. Evol.">
        <title>Shark genomes provide insights into elasmobranch evolution and the origin of vertebrates.</title>
        <authorList>
            <person name="Hara Y"/>
            <person name="Yamaguchi K"/>
            <person name="Onimaru K"/>
            <person name="Kadota M"/>
            <person name="Koyanagi M"/>
            <person name="Keeley SD"/>
            <person name="Tatsumi K"/>
            <person name="Tanaka K"/>
            <person name="Motone F"/>
            <person name="Kageyama Y"/>
            <person name="Nozu R"/>
            <person name="Adachi N"/>
            <person name="Nishimura O"/>
            <person name="Nakagawa R"/>
            <person name="Tanegashima C"/>
            <person name="Kiyatake I"/>
            <person name="Matsumoto R"/>
            <person name="Murakumo K"/>
            <person name="Nishida K"/>
            <person name="Terakita A"/>
            <person name="Kuratani S"/>
            <person name="Sato K"/>
            <person name="Hyodo S Kuraku.S."/>
        </authorList>
    </citation>
    <scope>NUCLEOTIDE SEQUENCE [LARGE SCALE GENOMIC DNA]</scope>
</reference>
<dbReference type="PANTHER" id="PTHR23011">
    <property type="entry name" value="CYCLIC NUCLEOTIDE-BINDING DOMAIN CONTAINING PROTEIN"/>
    <property type="match status" value="1"/>
</dbReference>
<dbReference type="Proteomes" id="UP000288216">
    <property type="component" value="Unassembled WGS sequence"/>
</dbReference>
<proteinExistence type="predicted"/>
<feature type="domain" description="Cyclic nucleotide-binding" evidence="1">
    <location>
        <begin position="113"/>
        <end position="227"/>
    </location>
</feature>
<dbReference type="CDD" id="cd00038">
    <property type="entry name" value="CAP_ED"/>
    <property type="match status" value="1"/>
</dbReference>
<comment type="caution">
    <text evidence="2">The sequence shown here is derived from an EMBL/GenBank/DDBJ whole genome shotgun (WGS) entry which is preliminary data.</text>
</comment>
<dbReference type="AlphaFoldDB" id="A0A401PAC4"/>
<protein>
    <recommendedName>
        <fullName evidence="1">Cyclic nucleotide-binding domain-containing protein</fullName>
    </recommendedName>
</protein>
<evidence type="ECO:0000313" key="3">
    <source>
        <dbReference type="Proteomes" id="UP000288216"/>
    </source>
</evidence>
<dbReference type="Gene3D" id="2.60.120.10">
    <property type="entry name" value="Jelly Rolls"/>
    <property type="match status" value="1"/>
</dbReference>
<dbReference type="InterPro" id="IPR000595">
    <property type="entry name" value="cNMP-bd_dom"/>
</dbReference>
<dbReference type="SUPFAM" id="SSF51206">
    <property type="entry name" value="cAMP-binding domain-like"/>
    <property type="match status" value="1"/>
</dbReference>
<accession>A0A401PAC4</accession>
<dbReference type="PANTHER" id="PTHR23011:SF32">
    <property type="entry name" value="CYCLIC NUCLEOTIDE-BINDING DOMAIN-CONTAINING PROTEIN 1"/>
    <property type="match status" value="1"/>
</dbReference>